<keyword evidence="3" id="KW-1185">Reference proteome</keyword>
<gene>
    <name evidence="2" type="ORF">SPHA_71451</name>
</gene>
<feature type="transmembrane region" description="Helical" evidence="1">
    <location>
        <begin position="178"/>
        <end position="206"/>
    </location>
</feature>
<reference evidence="2" key="1">
    <citation type="submission" date="2021-01" db="EMBL/GenBank/DDBJ databases">
        <authorList>
            <person name="Li R."/>
            <person name="Bekaert M."/>
        </authorList>
    </citation>
    <scope>NUCLEOTIDE SEQUENCE</scope>
    <source>
        <strain evidence="2">Farmed</strain>
    </source>
</reference>
<organism evidence="2 3">
    <name type="scientific">Acanthosepion pharaonis</name>
    <name type="common">Pharaoh cuttlefish</name>
    <name type="synonym">Sepia pharaonis</name>
    <dbReference type="NCBI Taxonomy" id="158019"/>
    <lineage>
        <taxon>Eukaryota</taxon>
        <taxon>Metazoa</taxon>
        <taxon>Spiralia</taxon>
        <taxon>Lophotrochozoa</taxon>
        <taxon>Mollusca</taxon>
        <taxon>Cephalopoda</taxon>
        <taxon>Coleoidea</taxon>
        <taxon>Decapodiformes</taxon>
        <taxon>Sepiida</taxon>
        <taxon>Sepiina</taxon>
        <taxon>Sepiidae</taxon>
        <taxon>Acanthosepion</taxon>
    </lineage>
</organism>
<keyword evidence="1" id="KW-0472">Membrane</keyword>
<keyword evidence="1" id="KW-0812">Transmembrane</keyword>
<sequence>MYRCPLCKHHITRLSLSLTHNIADQESFCFFLLISNSIFLKINFSSSFLRHHFSFLFPHSLSSFLLLLFLFSSFFFAVSFITVLCSLFSIPVSFIFSSFSLHVSFLFSSFSLLFSLISWFVFFINFLFRRLLYFFSFSLFSLLVFFFHSILSFPFFFPHSLGQFPASVSHLPHSSSCLFSSFLFFVNSFPSLVSALLLFQFIFYLFETTIHFRTDFQRKSPEHFSRLLRKCGLVS</sequence>
<dbReference type="AlphaFoldDB" id="A0A812EFM6"/>
<feature type="transmembrane region" description="Helical" evidence="1">
    <location>
        <begin position="25"/>
        <end position="44"/>
    </location>
</feature>
<evidence type="ECO:0000313" key="2">
    <source>
        <dbReference type="EMBL" id="CAE1321319.1"/>
    </source>
</evidence>
<evidence type="ECO:0000256" key="1">
    <source>
        <dbReference type="SAM" id="Phobius"/>
    </source>
</evidence>
<dbReference type="Proteomes" id="UP000597762">
    <property type="component" value="Unassembled WGS sequence"/>
</dbReference>
<proteinExistence type="predicted"/>
<evidence type="ECO:0000313" key="3">
    <source>
        <dbReference type="Proteomes" id="UP000597762"/>
    </source>
</evidence>
<comment type="caution">
    <text evidence="2">The sequence shown here is derived from an EMBL/GenBank/DDBJ whole genome shotgun (WGS) entry which is preliminary data.</text>
</comment>
<keyword evidence="1" id="KW-1133">Transmembrane helix</keyword>
<feature type="transmembrane region" description="Helical" evidence="1">
    <location>
        <begin position="102"/>
        <end position="124"/>
    </location>
</feature>
<feature type="transmembrane region" description="Helical" evidence="1">
    <location>
        <begin position="64"/>
        <end position="90"/>
    </location>
</feature>
<accession>A0A812EFM6</accession>
<dbReference type="EMBL" id="CAHIKZ030005233">
    <property type="protein sequence ID" value="CAE1321319.1"/>
    <property type="molecule type" value="Genomic_DNA"/>
</dbReference>
<feature type="transmembrane region" description="Helical" evidence="1">
    <location>
        <begin position="131"/>
        <end position="158"/>
    </location>
</feature>
<protein>
    <submittedName>
        <fullName evidence="2">Uncharacterized protein</fullName>
    </submittedName>
</protein>
<name>A0A812EFM6_ACAPH</name>